<dbReference type="GeneID" id="76998727"/>
<reference evidence="1 4" key="2">
    <citation type="submission" date="2022-05" db="EMBL/GenBank/DDBJ databases">
        <title>Genome Sequencing of Bee-Associated Microbes.</title>
        <authorList>
            <person name="Dunlap C."/>
        </authorList>
    </citation>
    <scope>NUCLEOTIDE SEQUENCE [LARGE SCALE GENOMIC DNA]</scope>
    <source>
        <strain evidence="1 4">NRRL B-14613</strain>
    </source>
</reference>
<name>A0AAP9J2D6_PANTH</name>
<evidence type="ECO:0000313" key="2">
    <source>
        <dbReference type="EMBL" id="QDM45936.1"/>
    </source>
</evidence>
<dbReference type="EMBL" id="CP041405">
    <property type="protein sequence ID" value="QDM45936.1"/>
    <property type="molecule type" value="Genomic_DNA"/>
</dbReference>
<dbReference type="Proteomes" id="UP001209276">
    <property type="component" value="Unassembled WGS sequence"/>
</dbReference>
<evidence type="ECO:0000313" key="3">
    <source>
        <dbReference type="Proteomes" id="UP000315377"/>
    </source>
</evidence>
<dbReference type="EMBL" id="JAMDMM010000044">
    <property type="protein sequence ID" value="MCY9609889.1"/>
    <property type="molecule type" value="Genomic_DNA"/>
</dbReference>
<accession>A0AAP9J2D6</accession>
<evidence type="ECO:0000313" key="1">
    <source>
        <dbReference type="EMBL" id="MCY9609889.1"/>
    </source>
</evidence>
<reference evidence="2 3" key="1">
    <citation type="submission" date="2019-07" db="EMBL/GenBank/DDBJ databases">
        <title>Paenibacillus thiaminolyticus NRRL B-4156.</title>
        <authorList>
            <person name="Hehnly C."/>
            <person name="Zhang L."/>
        </authorList>
    </citation>
    <scope>NUCLEOTIDE SEQUENCE [LARGE SCALE GENOMIC DNA]</scope>
    <source>
        <strain evidence="2 3">NRRL B-4156</strain>
    </source>
</reference>
<dbReference type="RefSeq" id="WP_087440668.1">
    <property type="nucleotide sequence ID" value="NZ_CABMNB010000008.1"/>
</dbReference>
<protein>
    <submittedName>
        <fullName evidence="2">Uncharacterized protein</fullName>
    </submittedName>
</protein>
<dbReference type="Proteomes" id="UP000315377">
    <property type="component" value="Chromosome"/>
</dbReference>
<keyword evidence="4" id="KW-1185">Reference proteome</keyword>
<gene>
    <name evidence="2" type="ORF">FLT43_22480</name>
    <name evidence="1" type="ORF">M5W83_22295</name>
</gene>
<sequence>MSLPIGGSIGLFLPICGGEKLVFLVARFGQNCNSAAFFLTSNQEKGNPANPQQFPPFGPGWKGFGGEMMLFCRNFARFSPLKGKMLHPCRN</sequence>
<dbReference type="AlphaFoldDB" id="A0AAP9J2D6"/>
<proteinExistence type="predicted"/>
<organism evidence="2 3">
    <name type="scientific">Paenibacillus thiaminolyticus</name>
    <name type="common">Bacillus thiaminolyticus</name>
    <dbReference type="NCBI Taxonomy" id="49283"/>
    <lineage>
        <taxon>Bacteria</taxon>
        <taxon>Bacillati</taxon>
        <taxon>Bacillota</taxon>
        <taxon>Bacilli</taxon>
        <taxon>Bacillales</taxon>
        <taxon>Paenibacillaceae</taxon>
        <taxon>Paenibacillus</taxon>
    </lineage>
</organism>
<evidence type="ECO:0000313" key="4">
    <source>
        <dbReference type="Proteomes" id="UP001209276"/>
    </source>
</evidence>